<keyword evidence="3" id="KW-1185">Reference proteome</keyword>
<dbReference type="InterPro" id="IPR036365">
    <property type="entry name" value="PGBD-like_sf"/>
</dbReference>
<dbReference type="InterPro" id="IPR036366">
    <property type="entry name" value="PGBDSf"/>
</dbReference>
<reference evidence="2" key="1">
    <citation type="submission" date="2021-01" db="EMBL/GenBank/DDBJ databases">
        <title>Tabrizicola alba sp. nov. a motile alkaliphilic bacterium isolated from a soda lake.</title>
        <authorList>
            <person name="Szuroczki S."/>
            <person name="Abbaszade G."/>
            <person name="Schumann P."/>
            <person name="Toth E."/>
        </authorList>
    </citation>
    <scope>NUCLEOTIDE SEQUENCE</scope>
    <source>
        <strain evidence="2">DMG-N-6</strain>
    </source>
</reference>
<evidence type="ECO:0000313" key="2">
    <source>
        <dbReference type="EMBL" id="MBL4917226.1"/>
    </source>
</evidence>
<organism evidence="2 3">
    <name type="scientific">Szabonella alba</name>
    <dbReference type="NCBI Taxonomy" id="2804194"/>
    <lineage>
        <taxon>Bacteria</taxon>
        <taxon>Pseudomonadati</taxon>
        <taxon>Pseudomonadota</taxon>
        <taxon>Alphaproteobacteria</taxon>
        <taxon>Rhodobacterales</taxon>
        <taxon>Paracoccaceae</taxon>
        <taxon>Szabonella</taxon>
    </lineage>
</organism>
<evidence type="ECO:0000259" key="1">
    <source>
        <dbReference type="Pfam" id="PF01471"/>
    </source>
</evidence>
<dbReference type="InterPro" id="IPR002477">
    <property type="entry name" value="Peptidoglycan-bd-like"/>
</dbReference>
<evidence type="ECO:0000313" key="3">
    <source>
        <dbReference type="Proteomes" id="UP000648908"/>
    </source>
</evidence>
<protein>
    <submittedName>
        <fullName evidence="2">Peptidoglycan-binding protein</fullName>
    </submittedName>
</protein>
<dbReference type="Proteomes" id="UP000648908">
    <property type="component" value="Unassembled WGS sequence"/>
</dbReference>
<dbReference type="SUPFAM" id="SSF47090">
    <property type="entry name" value="PGBD-like"/>
    <property type="match status" value="1"/>
</dbReference>
<dbReference type="EMBL" id="JAESVN010000003">
    <property type="protein sequence ID" value="MBL4917226.1"/>
    <property type="molecule type" value="Genomic_DNA"/>
</dbReference>
<accession>A0A8K0VA65</accession>
<gene>
    <name evidence="2" type="ORF">JL811_08315</name>
</gene>
<comment type="caution">
    <text evidence="2">The sequence shown here is derived from an EMBL/GenBank/DDBJ whole genome shotgun (WGS) entry which is preliminary data.</text>
</comment>
<feature type="domain" description="Peptidoglycan binding-like" evidence="1">
    <location>
        <begin position="13"/>
        <end position="67"/>
    </location>
</feature>
<dbReference type="Gene3D" id="1.10.101.10">
    <property type="entry name" value="PGBD-like superfamily/PGBD"/>
    <property type="match status" value="1"/>
</dbReference>
<dbReference type="RefSeq" id="WP_202688046.1">
    <property type="nucleotide sequence ID" value="NZ_JAESVN010000003.1"/>
</dbReference>
<proteinExistence type="predicted"/>
<dbReference type="Pfam" id="PF01471">
    <property type="entry name" value="PG_binding_1"/>
    <property type="match status" value="1"/>
</dbReference>
<dbReference type="AlphaFoldDB" id="A0A8K0VA65"/>
<sequence>MAVLAEPQTSSAVVLEAQKLLNKSALQTRAPENGAFDKTTLAAIKQFQVESGLKPTGVLDDKLMKILRDAANKPNPTKQIMIGSKIYLFTDAEYALLVKRISREFETAMIKLRGAVAEARGIWDNQNDLNKDQYIVAWCIEAYKGVKLPPESLIKTAESGVKAADAALKSGNLAAFAKIFPKAEKQANDARVKMKTYLSKIIDGGESLVTGLQIVSTTSFVIVGVIAAPVAASYGAGALGAAVIAGAGTSAVETLAHEVGKGISGDSKGIGDASFNVLRDSFIGGSVGALVKGKAGEKIIAKIGPMVAKKLSGKLFEKASQKAVTSFLISYFKKNGADILEGVITDVMKEFKSNAGGLTFDKFTGIVAKQVATAGVFGKFGKAGDVGARAVFGKLSGSVKKDLIKSLGDKAKESDLLPIFSKVFEETGKELGGKVYDSVLSSANGTESPEQIEAKILGEFATNKKLIDAVRAEAERNAKKKR</sequence>
<name>A0A8K0VA65_9RHOB</name>